<evidence type="ECO:0000313" key="9">
    <source>
        <dbReference type="EMBL" id="GAX75792.1"/>
    </source>
</evidence>
<dbReference type="EMBL" id="BEGY01000014">
    <property type="protein sequence ID" value="GAX75792.1"/>
    <property type="molecule type" value="Genomic_DNA"/>
</dbReference>
<accession>A0A250WYV4</accession>
<dbReference type="OrthoDB" id="19141at2759"/>
<dbReference type="GO" id="GO:0032991">
    <property type="term" value="C:protein-containing complex"/>
    <property type="evidence" value="ECO:0007669"/>
    <property type="project" value="UniProtKB-ARBA"/>
</dbReference>
<dbReference type="InterPro" id="IPR012340">
    <property type="entry name" value="NA-bd_OB-fold"/>
</dbReference>
<proteinExistence type="predicted"/>
<feature type="domain" description="TRNA-binding" evidence="8">
    <location>
        <begin position="275"/>
        <end position="378"/>
    </location>
</feature>
<evidence type="ECO:0000256" key="7">
    <source>
        <dbReference type="SAM" id="MobiDB-lite"/>
    </source>
</evidence>
<evidence type="ECO:0000256" key="1">
    <source>
        <dbReference type="ARBA" id="ARBA00004496"/>
    </source>
</evidence>
<protein>
    <recommendedName>
        <fullName evidence="8">tRNA-binding domain-containing protein</fullName>
    </recommendedName>
</protein>
<keyword evidence="10" id="KW-1185">Reference proteome</keyword>
<dbReference type="InterPro" id="IPR053836">
    <property type="entry name" value="Arc1-like_N"/>
</dbReference>
<evidence type="ECO:0000256" key="4">
    <source>
        <dbReference type="ARBA" id="ARBA00022884"/>
    </source>
</evidence>
<reference evidence="9 10" key="1">
    <citation type="submission" date="2017-08" db="EMBL/GenBank/DDBJ databases">
        <title>Acidophilic green algal genome provides insights into adaptation to an acidic environment.</title>
        <authorList>
            <person name="Hirooka S."/>
            <person name="Hirose Y."/>
            <person name="Kanesaki Y."/>
            <person name="Higuchi S."/>
            <person name="Fujiwara T."/>
            <person name="Onuma R."/>
            <person name="Era A."/>
            <person name="Ohbayashi R."/>
            <person name="Uzuka A."/>
            <person name="Nozaki H."/>
            <person name="Yoshikawa H."/>
            <person name="Miyagishima S.Y."/>
        </authorList>
    </citation>
    <scope>NUCLEOTIDE SEQUENCE [LARGE SCALE GENOMIC DNA]</scope>
    <source>
        <strain evidence="9 10">NIES-2499</strain>
    </source>
</reference>
<dbReference type="GO" id="GO:0000049">
    <property type="term" value="F:tRNA binding"/>
    <property type="evidence" value="ECO:0007669"/>
    <property type="project" value="UniProtKB-UniRule"/>
</dbReference>
<dbReference type="PANTHER" id="PTHR11586">
    <property type="entry name" value="TRNA-AMINOACYLATION COFACTOR ARC1 FAMILY MEMBER"/>
    <property type="match status" value="1"/>
</dbReference>
<dbReference type="CDD" id="cd02799">
    <property type="entry name" value="tRNA_bind_EMAP-II_like"/>
    <property type="match status" value="1"/>
</dbReference>
<dbReference type="InterPro" id="IPR002547">
    <property type="entry name" value="tRNA-bd_dom"/>
</dbReference>
<dbReference type="PROSITE" id="PS50886">
    <property type="entry name" value="TRBD"/>
    <property type="match status" value="1"/>
</dbReference>
<keyword evidence="3 6" id="KW-0820">tRNA-binding</keyword>
<gene>
    <name evidence="9" type="ORF">CEUSTIGMA_g3235.t1</name>
</gene>
<evidence type="ECO:0000256" key="2">
    <source>
        <dbReference type="ARBA" id="ARBA00022490"/>
    </source>
</evidence>
<evidence type="ECO:0000313" key="10">
    <source>
        <dbReference type="Proteomes" id="UP000232323"/>
    </source>
</evidence>
<dbReference type="Proteomes" id="UP000232323">
    <property type="component" value="Unassembled WGS sequence"/>
</dbReference>
<dbReference type="STRING" id="1157962.A0A250WYV4"/>
<name>A0A250WYV4_9CHLO</name>
<dbReference type="AlphaFoldDB" id="A0A250WYV4"/>
<keyword evidence="2" id="KW-0963">Cytoplasm</keyword>
<feature type="compositionally biased region" description="Low complexity" evidence="7">
    <location>
        <begin position="225"/>
        <end position="252"/>
    </location>
</feature>
<evidence type="ECO:0000256" key="5">
    <source>
        <dbReference type="ARBA" id="ARBA00022917"/>
    </source>
</evidence>
<dbReference type="InterPro" id="IPR036282">
    <property type="entry name" value="Glutathione-S-Trfase_C_sf"/>
</dbReference>
<feature type="region of interest" description="Disordered" evidence="7">
    <location>
        <begin position="171"/>
        <end position="270"/>
    </location>
</feature>
<sequence length="436" mass="46206">MEALRFILSYSGYVGTEPSTSASGELQLQTKQGLITGLTPISRHVVSHGTKKMQVSTPEAQAQIDEWLTWSVTELSPLIDDKLFKLNDHLTTRTFLVGRTLTIADLVVCAVVQPAAASFPVAQTLHFANLLRWCDLILNLAGTDACSHFSKKLQFLKPCFQEPVLQQLAPPPKAVDTSAKPQESKKGASQAVATPPQAPAAPEPSASISVQPAPAAKKDSGTGGSKSSQEGASAKSSAAAAEGGSKSGSKSGAEGGKKGGGNATADTKKEEEEAHIGLLDIRVGTIVKVDKHPNADALYLEEIDLGEEKPRQVISGLVKFVPQDKMQGRRVLVVCNLKAAKMRDVMSYGMVLCASNDAHDQVDPVIPPQGVPNGERIVFEGFPGPPLEEVNPKKKILEKLFPDMKTDAGGVPNYKGAYFMTSKGPVTSTIPNAHVA</sequence>
<dbReference type="Gene3D" id="1.20.1050.130">
    <property type="match status" value="1"/>
</dbReference>
<organism evidence="9 10">
    <name type="scientific">Chlamydomonas eustigma</name>
    <dbReference type="NCBI Taxonomy" id="1157962"/>
    <lineage>
        <taxon>Eukaryota</taxon>
        <taxon>Viridiplantae</taxon>
        <taxon>Chlorophyta</taxon>
        <taxon>core chlorophytes</taxon>
        <taxon>Chlorophyceae</taxon>
        <taxon>CS clade</taxon>
        <taxon>Chlamydomonadales</taxon>
        <taxon>Chlamydomonadaceae</taxon>
        <taxon>Chlamydomonas</taxon>
    </lineage>
</organism>
<comment type="subcellular location">
    <subcellularLocation>
        <location evidence="1">Cytoplasm</location>
    </subcellularLocation>
</comment>
<dbReference type="CDD" id="cd10289">
    <property type="entry name" value="GST_C_AaRS_like"/>
    <property type="match status" value="1"/>
</dbReference>
<dbReference type="InterPro" id="IPR051270">
    <property type="entry name" value="Tyrosine-tRNA_ligase_regulator"/>
</dbReference>
<dbReference type="PANTHER" id="PTHR11586:SF33">
    <property type="entry name" value="AMINOACYL TRNA SYNTHASE COMPLEX-INTERACTING MULTIFUNCTIONAL PROTEIN 1"/>
    <property type="match status" value="1"/>
</dbReference>
<evidence type="ECO:0000259" key="8">
    <source>
        <dbReference type="PROSITE" id="PS50886"/>
    </source>
</evidence>
<dbReference type="SUPFAM" id="SSF47616">
    <property type="entry name" value="GST C-terminal domain-like"/>
    <property type="match status" value="1"/>
</dbReference>
<dbReference type="GO" id="GO:0006412">
    <property type="term" value="P:translation"/>
    <property type="evidence" value="ECO:0007669"/>
    <property type="project" value="UniProtKB-KW"/>
</dbReference>
<dbReference type="SUPFAM" id="SSF50249">
    <property type="entry name" value="Nucleic acid-binding proteins"/>
    <property type="match status" value="1"/>
</dbReference>
<keyword evidence="4 6" id="KW-0694">RNA-binding</keyword>
<dbReference type="FunFam" id="2.40.50.140:FF:000047">
    <property type="entry name" value="tyrosine--tRNA ligase, cytoplasmic isoform X2"/>
    <property type="match status" value="1"/>
</dbReference>
<dbReference type="Pfam" id="PF21972">
    <property type="entry name" value="Arc1p_N_like"/>
    <property type="match status" value="1"/>
</dbReference>
<comment type="caution">
    <text evidence="9">The sequence shown here is derived from an EMBL/GenBank/DDBJ whole genome shotgun (WGS) entry which is preliminary data.</text>
</comment>
<evidence type="ECO:0000256" key="6">
    <source>
        <dbReference type="PROSITE-ProRule" id="PRU00209"/>
    </source>
</evidence>
<dbReference type="GO" id="GO:0005737">
    <property type="term" value="C:cytoplasm"/>
    <property type="evidence" value="ECO:0007669"/>
    <property type="project" value="UniProtKB-SubCell"/>
</dbReference>
<dbReference type="Gene3D" id="2.40.50.140">
    <property type="entry name" value="Nucleic acid-binding proteins"/>
    <property type="match status" value="1"/>
</dbReference>
<dbReference type="Pfam" id="PF01588">
    <property type="entry name" value="tRNA_bind"/>
    <property type="match status" value="1"/>
</dbReference>
<evidence type="ECO:0000256" key="3">
    <source>
        <dbReference type="ARBA" id="ARBA00022555"/>
    </source>
</evidence>
<keyword evidence="5" id="KW-0648">Protein biosynthesis</keyword>